<dbReference type="Proteomes" id="UP000289152">
    <property type="component" value="Unassembled WGS sequence"/>
</dbReference>
<dbReference type="VEuPathDB" id="FungiDB:TREMEDRAFT_61524"/>
<keyword evidence="2" id="KW-1185">Reference proteome</keyword>
<comment type="caution">
    <text evidence="1">The sequence shown here is derived from an EMBL/GenBank/DDBJ whole genome shotgun (WGS) entry which is preliminary data.</text>
</comment>
<accession>A0A4Q1BAV7</accession>
<gene>
    <name evidence="1" type="ORF">M231_06804</name>
</gene>
<dbReference type="EMBL" id="SDIL01000115">
    <property type="protein sequence ID" value="RXK35928.1"/>
    <property type="molecule type" value="Genomic_DNA"/>
</dbReference>
<proteinExistence type="predicted"/>
<reference evidence="1 2" key="1">
    <citation type="submission" date="2016-06" db="EMBL/GenBank/DDBJ databases">
        <title>Evolution of pathogenesis and genome organization in the Tremellales.</title>
        <authorList>
            <person name="Cuomo C."/>
            <person name="Litvintseva A."/>
            <person name="Heitman J."/>
            <person name="Chen Y."/>
            <person name="Sun S."/>
            <person name="Springer D."/>
            <person name="Dromer F."/>
            <person name="Young S."/>
            <person name="Zeng Q."/>
            <person name="Chapman S."/>
            <person name="Gujja S."/>
            <person name="Saif S."/>
            <person name="Birren B."/>
        </authorList>
    </citation>
    <scope>NUCLEOTIDE SEQUENCE [LARGE SCALE GENOMIC DNA]</scope>
    <source>
        <strain evidence="1 2">ATCC 28783</strain>
    </source>
</reference>
<dbReference type="AlphaFoldDB" id="A0A4Q1BAV7"/>
<sequence>MNTITDERGGTEYTYDNSKTSREIQVDAWLSKNCLDLHLEAKRAVFIKTLSEAVTAVQDDDWFPDETAGPQHTKIIQYSRENLIQTLNHHIAGRGDKVFHRSSHKTCNILDGKTGCGAMERTIGELTKSVGDFTMTITPLVTFATCWPSEKTLENPFKSEEDEVDSTTTNIAQYLQENSVIKKNKQDPLNHLVDTMLRSLTKASLILFSATKMIHTTPQNVLSKSVNPTSGMNLHIGTWKTKDVDQLKSFLEGTMIKHKPAHILAAASNEVARQEELAKQEEAVTFPWDSDNGIFHGKPTLTSLGIEGHNDQLQMVKMASTRLQLAHWGVKSVIRETPMWDSSDVFCIRELEREICERLTSALPSSKQ</sequence>
<name>A0A4Q1BAV7_TREME</name>
<evidence type="ECO:0000313" key="1">
    <source>
        <dbReference type="EMBL" id="RXK35928.1"/>
    </source>
</evidence>
<dbReference type="InParanoid" id="A0A4Q1BAV7"/>
<evidence type="ECO:0000313" key="2">
    <source>
        <dbReference type="Proteomes" id="UP000289152"/>
    </source>
</evidence>
<protein>
    <submittedName>
        <fullName evidence="1">Uncharacterized protein</fullName>
    </submittedName>
</protein>
<organism evidence="1 2">
    <name type="scientific">Tremella mesenterica</name>
    <name type="common">Jelly fungus</name>
    <dbReference type="NCBI Taxonomy" id="5217"/>
    <lineage>
        <taxon>Eukaryota</taxon>
        <taxon>Fungi</taxon>
        <taxon>Dikarya</taxon>
        <taxon>Basidiomycota</taxon>
        <taxon>Agaricomycotina</taxon>
        <taxon>Tremellomycetes</taxon>
        <taxon>Tremellales</taxon>
        <taxon>Tremellaceae</taxon>
        <taxon>Tremella</taxon>
    </lineage>
</organism>